<evidence type="ECO:0000313" key="1">
    <source>
        <dbReference type="EMBL" id="UOO91326.1"/>
    </source>
</evidence>
<protein>
    <submittedName>
        <fullName evidence="2">Uncharacterized protein</fullName>
    </submittedName>
</protein>
<evidence type="ECO:0000313" key="2">
    <source>
        <dbReference type="EMBL" id="UOO93773.1"/>
    </source>
</evidence>
<accession>A0ABY4EDF7</accession>
<geneLocation type="plasmid" evidence="2 3">
    <name>p2Vster</name>
</geneLocation>
<organism evidence="2 3">
    <name type="scientific">Vitreoscilla stercoraria</name>
    <dbReference type="NCBI Taxonomy" id="61"/>
    <lineage>
        <taxon>Bacteria</taxon>
        <taxon>Pseudomonadati</taxon>
        <taxon>Pseudomonadota</taxon>
        <taxon>Betaproteobacteria</taxon>
        <taxon>Neisseriales</taxon>
        <taxon>Neisseriaceae</taxon>
        <taxon>Vitreoscilla</taxon>
    </lineage>
</organism>
<keyword evidence="3" id="KW-1185">Reference proteome</keyword>
<evidence type="ECO:0000313" key="3">
    <source>
        <dbReference type="Proteomes" id="UP000832034"/>
    </source>
</evidence>
<keyword evidence="2" id="KW-0614">Plasmid</keyword>
<reference evidence="2" key="1">
    <citation type="submission" date="2021-12" db="EMBL/GenBank/DDBJ databases">
        <authorList>
            <person name="Veyrier F.J."/>
        </authorList>
    </citation>
    <scope>NUCLEOTIDE SEQUENCE</scope>
    <source>
        <strain evidence="2">SAG 1488-6</strain>
        <plasmid evidence="2">p2Vster</plasmid>
    </source>
</reference>
<proteinExistence type="predicted"/>
<gene>
    <name evidence="1" type="ORF">LVJ81_06505</name>
    <name evidence="2" type="ORF">LVJ81_13055</name>
</gene>
<sequence>MNKYRIKSAKGYWLERGCGYTQDESKAAIFTLDDMRSFNLDQCTLLRVNDYELQTSVTVNDNNE</sequence>
<name>A0ABY4EDF7_VITST</name>
<dbReference type="EMBL" id="CP091512">
    <property type="protein sequence ID" value="UOO91326.1"/>
    <property type="molecule type" value="Genomic_DNA"/>
</dbReference>
<dbReference type="Proteomes" id="UP000832034">
    <property type="component" value="Chromosome"/>
</dbReference>
<dbReference type="RefSeq" id="WP_019959536.1">
    <property type="nucleotide sequence ID" value="NZ_CP091512.1"/>
</dbReference>
<dbReference type="Proteomes" id="UP000832034">
    <property type="component" value="Plasmid p2Vster"/>
</dbReference>
<dbReference type="EMBL" id="CP091514">
    <property type="protein sequence ID" value="UOO93773.1"/>
    <property type="molecule type" value="Genomic_DNA"/>
</dbReference>
<reference evidence="2" key="2">
    <citation type="journal article" date="2022" name="Res Sq">
        <title>Evolution of multicellular longitudinally dividing oral cavity symbionts (Neisseriaceae).</title>
        <authorList>
            <person name="Nyongesa S."/>
            <person name="Weber P."/>
            <person name="Bernet E."/>
            <person name="Pullido F."/>
            <person name="Nieckarz M."/>
            <person name="Delaby M."/>
            <person name="Nieves C."/>
            <person name="Viehboeck T."/>
            <person name="Krause N."/>
            <person name="Rivera-Millot A."/>
            <person name="Nakamura A."/>
            <person name="Vischer N."/>
            <person name="VanNieuwenhze M."/>
            <person name="Brun Y."/>
            <person name="Cava F."/>
            <person name="Bulgheresi S."/>
            <person name="Veyrier F."/>
        </authorList>
    </citation>
    <scope>NUCLEOTIDE SEQUENCE</scope>
    <source>
        <strain evidence="2">SAG 1488-6</strain>
        <plasmid evidence="2">p2Vster</plasmid>
    </source>
</reference>